<evidence type="ECO:0000313" key="3">
    <source>
        <dbReference type="Proteomes" id="UP001501183"/>
    </source>
</evidence>
<reference evidence="3" key="1">
    <citation type="journal article" date="2019" name="Int. J. Syst. Evol. Microbiol.">
        <title>The Global Catalogue of Microorganisms (GCM) 10K type strain sequencing project: providing services to taxonomists for standard genome sequencing and annotation.</title>
        <authorList>
            <consortium name="The Broad Institute Genomics Platform"/>
            <consortium name="The Broad Institute Genome Sequencing Center for Infectious Disease"/>
            <person name="Wu L."/>
            <person name="Ma J."/>
        </authorList>
    </citation>
    <scope>NUCLEOTIDE SEQUENCE [LARGE SCALE GENOMIC DNA]</scope>
    <source>
        <strain evidence="3">JCM 32206</strain>
    </source>
</reference>
<name>A0ABP8P576_9NOCA</name>
<evidence type="ECO:0000256" key="1">
    <source>
        <dbReference type="SAM" id="SignalP"/>
    </source>
</evidence>
<dbReference type="Proteomes" id="UP001501183">
    <property type="component" value="Unassembled WGS sequence"/>
</dbReference>
<comment type="caution">
    <text evidence="2">The sequence shown here is derived from an EMBL/GenBank/DDBJ whole genome shotgun (WGS) entry which is preliminary data.</text>
</comment>
<feature type="signal peptide" evidence="1">
    <location>
        <begin position="1"/>
        <end position="24"/>
    </location>
</feature>
<feature type="chain" id="PRO_5045864654" description="Secreted protein" evidence="1">
    <location>
        <begin position="25"/>
        <end position="177"/>
    </location>
</feature>
<proteinExistence type="predicted"/>
<evidence type="ECO:0000313" key="2">
    <source>
        <dbReference type="EMBL" id="GAA4480441.1"/>
    </source>
</evidence>
<evidence type="ECO:0008006" key="4">
    <source>
        <dbReference type="Google" id="ProtNLM"/>
    </source>
</evidence>
<protein>
    <recommendedName>
        <fullName evidence="4">Secreted protein</fullName>
    </recommendedName>
</protein>
<accession>A0ABP8P576</accession>
<dbReference type="RefSeq" id="WP_345345640.1">
    <property type="nucleotide sequence ID" value="NZ_BAABFB010000044.1"/>
</dbReference>
<keyword evidence="1" id="KW-0732">Signal</keyword>
<keyword evidence="3" id="KW-1185">Reference proteome</keyword>
<gene>
    <name evidence="2" type="ORF">GCM10023094_26970</name>
</gene>
<dbReference type="EMBL" id="BAABFB010000044">
    <property type="protein sequence ID" value="GAA4480441.1"/>
    <property type="molecule type" value="Genomic_DNA"/>
</dbReference>
<organism evidence="2 3">
    <name type="scientific">Rhodococcus olei</name>
    <dbReference type="NCBI Taxonomy" id="2161675"/>
    <lineage>
        <taxon>Bacteria</taxon>
        <taxon>Bacillati</taxon>
        <taxon>Actinomycetota</taxon>
        <taxon>Actinomycetes</taxon>
        <taxon>Mycobacteriales</taxon>
        <taxon>Nocardiaceae</taxon>
        <taxon>Rhodococcus</taxon>
    </lineage>
</organism>
<sequence length="177" mass="18651">MRTGLLVAALGALLSVAAAVPAGAAQPSWSGDYSLKRFAATKTGTSLAARQWEPDFADTYRFETRCADPSSDATCVATVVDGPAPANPTLPLPPKYTWDGTSWVHVYDWQWDCWQGEGVPKVWTPAHSVAYYTPQPDGTLTGSWRTDITGGPCDGSVIMAVAAYPVAPAPAPFGSSS</sequence>